<accession>A0A0F9S0Q9</accession>
<protein>
    <submittedName>
        <fullName evidence="2">Uncharacterized protein</fullName>
    </submittedName>
</protein>
<sequence>MIQCKDCEYYQRDEQGVMAFKCDPFGTIVEPECLAKWQLIRINQMVASYQATVAFYQRIAPMQEKMFRVIEREVEDLDESEKWKTTEDDEDAEDNDDLWTPADE</sequence>
<reference evidence="2" key="1">
    <citation type="journal article" date="2015" name="Nature">
        <title>Complex archaea that bridge the gap between prokaryotes and eukaryotes.</title>
        <authorList>
            <person name="Spang A."/>
            <person name="Saw J.H."/>
            <person name="Jorgensen S.L."/>
            <person name="Zaremba-Niedzwiedzka K."/>
            <person name="Martijn J."/>
            <person name="Lind A.E."/>
            <person name="van Eijk R."/>
            <person name="Schleper C."/>
            <person name="Guy L."/>
            <person name="Ettema T.J."/>
        </authorList>
    </citation>
    <scope>NUCLEOTIDE SEQUENCE</scope>
</reference>
<comment type="caution">
    <text evidence="2">The sequence shown here is derived from an EMBL/GenBank/DDBJ whole genome shotgun (WGS) entry which is preliminary data.</text>
</comment>
<dbReference type="AlphaFoldDB" id="A0A0F9S0Q9"/>
<dbReference type="EMBL" id="LAZR01000628">
    <property type="protein sequence ID" value="KKN62325.1"/>
    <property type="molecule type" value="Genomic_DNA"/>
</dbReference>
<feature type="compositionally biased region" description="Acidic residues" evidence="1">
    <location>
        <begin position="87"/>
        <end position="104"/>
    </location>
</feature>
<feature type="region of interest" description="Disordered" evidence="1">
    <location>
        <begin position="75"/>
        <end position="104"/>
    </location>
</feature>
<evidence type="ECO:0000256" key="1">
    <source>
        <dbReference type="SAM" id="MobiDB-lite"/>
    </source>
</evidence>
<proteinExistence type="predicted"/>
<organism evidence="2">
    <name type="scientific">marine sediment metagenome</name>
    <dbReference type="NCBI Taxonomy" id="412755"/>
    <lineage>
        <taxon>unclassified sequences</taxon>
        <taxon>metagenomes</taxon>
        <taxon>ecological metagenomes</taxon>
    </lineage>
</organism>
<gene>
    <name evidence="2" type="ORF">LCGC14_0512880</name>
</gene>
<evidence type="ECO:0000313" key="2">
    <source>
        <dbReference type="EMBL" id="KKN62325.1"/>
    </source>
</evidence>
<name>A0A0F9S0Q9_9ZZZZ</name>